<dbReference type="RefSeq" id="WP_190889094.1">
    <property type="nucleotide sequence ID" value="NZ_JACWZY010000020.1"/>
</dbReference>
<dbReference type="AlphaFoldDB" id="A0A926XYF2"/>
<reference evidence="2" key="1">
    <citation type="submission" date="2020-09" db="EMBL/GenBank/DDBJ databases">
        <authorList>
            <person name="Kim M.K."/>
        </authorList>
    </citation>
    <scope>NUCLEOTIDE SEQUENCE</scope>
    <source>
        <strain evidence="2">BT702</strain>
    </source>
</reference>
<keyword evidence="3" id="KW-1185">Reference proteome</keyword>
<organism evidence="2 3">
    <name type="scientific">Spirosoma profusum</name>
    <dbReference type="NCBI Taxonomy" id="2771354"/>
    <lineage>
        <taxon>Bacteria</taxon>
        <taxon>Pseudomonadati</taxon>
        <taxon>Bacteroidota</taxon>
        <taxon>Cytophagia</taxon>
        <taxon>Cytophagales</taxon>
        <taxon>Cytophagaceae</taxon>
        <taxon>Spirosoma</taxon>
    </lineage>
</organism>
<evidence type="ECO:0000313" key="2">
    <source>
        <dbReference type="EMBL" id="MBD2703249.1"/>
    </source>
</evidence>
<protein>
    <submittedName>
        <fullName evidence="2">DinB family protein</fullName>
    </submittedName>
</protein>
<dbReference type="EMBL" id="JACWZY010000020">
    <property type="protein sequence ID" value="MBD2703249.1"/>
    <property type="molecule type" value="Genomic_DNA"/>
</dbReference>
<evidence type="ECO:0000313" key="3">
    <source>
        <dbReference type="Proteomes" id="UP000598820"/>
    </source>
</evidence>
<dbReference type="SUPFAM" id="SSF109854">
    <property type="entry name" value="DinB/YfiT-like putative metalloenzymes"/>
    <property type="match status" value="1"/>
</dbReference>
<comment type="caution">
    <text evidence="2">The sequence shown here is derived from an EMBL/GenBank/DDBJ whole genome shotgun (WGS) entry which is preliminary data.</text>
</comment>
<dbReference type="Proteomes" id="UP000598820">
    <property type="component" value="Unassembled WGS sequence"/>
</dbReference>
<accession>A0A926XYF2</accession>
<gene>
    <name evidence="2" type="ORF">IC229_21570</name>
</gene>
<proteinExistence type="predicted"/>
<dbReference type="InterPro" id="IPR024775">
    <property type="entry name" value="DinB-like"/>
</dbReference>
<dbReference type="Gene3D" id="1.20.120.450">
    <property type="entry name" value="dinb family like domain"/>
    <property type="match status" value="1"/>
</dbReference>
<dbReference type="InterPro" id="IPR034660">
    <property type="entry name" value="DinB/YfiT-like"/>
</dbReference>
<dbReference type="Pfam" id="PF12867">
    <property type="entry name" value="DinB_2"/>
    <property type="match status" value="1"/>
</dbReference>
<feature type="domain" description="DinB-like" evidence="1">
    <location>
        <begin position="32"/>
        <end position="170"/>
    </location>
</feature>
<sequence>MNNTPPIETREVWLRGPLPDVPPLLQPIAHALMQAREEVKTLLGDFPETLLWEQPTNPRNGHQLASAGFHLQHLTGVLDRLFTYARREPLSDQQLATLAVEGKPTEPRPTGQEMIRQFNEQVEKALFQLRQTDERTLTEVRSVGRSQLPSTVIGLLTHSAEHTMRHVGQLLVTSQLIAT</sequence>
<evidence type="ECO:0000259" key="1">
    <source>
        <dbReference type="Pfam" id="PF12867"/>
    </source>
</evidence>
<name>A0A926XYF2_9BACT</name>